<dbReference type="RefSeq" id="WP_074693752.1">
    <property type="nucleotide sequence ID" value="NZ_FNOJ01000025.1"/>
</dbReference>
<proteinExistence type="predicted"/>
<protein>
    <submittedName>
        <fullName evidence="2">Uncharacterized protein</fullName>
    </submittedName>
</protein>
<dbReference type="AlphaFoldDB" id="A0A1H2XWL9"/>
<gene>
    <name evidence="2" type="ORF">SAMN04489725_1259</name>
</gene>
<evidence type="ECO:0000313" key="3">
    <source>
        <dbReference type="Proteomes" id="UP000182589"/>
    </source>
</evidence>
<keyword evidence="3" id="KW-1185">Reference proteome</keyword>
<sequence>MKLRTVVVSSVISLVIGGFIGYLSVKRVSTNNEQNDVNSAFQNAFVSLQMASSLANKTDFKVPNSQSVIHIKEYIANAAGLIDGVSWEVQRCTTVPQSRLDILSSALSFVGQVFFQIDTTSSYKNTSPETKASIQWINQLTQDFQSSRPDFARNMPNIVNKAIAQYKSYSDVPGWNTVYQ</sequence>
<evidence type="ECO:0000256" key="1">
    <source>
        <dbReference type="SAM" id="Phobius"/>
    </source>
</evidence>
<name>A0A1H2XWL9_9BACL</name>
<dbReference type="Proteomes" id="UP000182589">
    <property type="component" value="Unassembled WGS sequence"/>
</dbReference>
<keyword evidence="1" id="KW-0472">Membrane</keyword>
<feature type="transmembrane region" description="Helical" evidence="1">
    <location>
        <begin position="6"/>
        <end position="25"/>
    </location>
</feature>
<organism evidence="2 3">
    <name type="scientific">Alicyclobacillus hesperidum</name>
    <dbReference type="NCBI Taxonomy" id="89784"/>
    <lineage>
        <taxon>Bacteria</taxon>
        <taxon>Bacillati</taxon>
        <taxon>Bacillota</taxon>
        <taxon>Bacilli</taxon>
        <taxon>Bacillales</taxon>
        <taxon>Alicyclobacillaceae</taxon>
        <taxon>Alicyclobacillus</taxon>
    </lineage>
</organism>
<reference evidence="3" key="1">
    <citation type="submission" date="2016-10" db="EMBL/GenBank/DDBJ databases">
        <authorList>
            <person name="Varghese N."/>
        </authorList>
    </citation>
    <scope>NUCLEOTIDE SEQUENCE [LARGE SCALE GENOMIC DNA]</scope>
    <source>
        <strain evidence="3">DSM 12489</strain>
    </source>
</reference>
<accession>A0A1H2XWL9</accession>
<dbReference type="EMBL" id="FNOJ01000025">
    <property type="protein sequence ID" value="SDW97266.1"/>
    <property type="molecule type" value="Genomic_DNA"/>
</dbReference>
<keyword evidence="1" id="KW-1133">Transmembrane helix</keyword>
<evidence type="ECO:0000313" key="2">
    <source>
        <dbReference type="EMBL" id="SDW97266.1"/>
    </source>
</evidence>
<keyword evidence="1" id="KW-0812">Transmembrane</keyword>